<protein>
    <submittedName>
        <fullName evidence="1">Uncharacterized protein</fullName>
    </submittedName>
</protein>
<proteinExistence type="predicted"/>
<accession>A0AAD8NSH4</accession>
<gene>
    <name evidence="1" type="ORF">QVD17_28197</name>
</gene>
<comment type="caution">
    <text evidence="1">The sequence shown here is derived from an EMBL/GenBank/DDBJ whole genome shotgun (WGS) entry which is preliminary data.</text>
</comment>
<name>A0AAD8NSH4_TARER</name>
<evidence type="ECO:0000313" key="1">
    <source>
        <dbReference type="EMBL" id="KAK1419041.1"/>
    </source>
</evidence>
<dbReference type="EMBL" id="JAUHHV010000007">
    <property type="protein sequence ID" value="KAK1419041.1"/>
    <property type="molecule type" value="Genomic_DNA"/>
</dbReference>
<sequence length="127" mass="14140">MGGQTHSNQQTSEGNPQQSLWGLDLLVHVKKFPATEIYRLPPPNSAPSRCKIILRTTDSTSINGLVITRVQILCFVSERPVNQPAATVRSINYYCCILFVRSCSIVIQAIQDFVIDPSREPKLGWVA</sequence>
<organism evidence="1 2">
    <name type="scientific">Tagetes erecta</name>
    <name type="common">African marigold</name>
    <dbReference type="NCBI Taxonomy" id="13708"/>
    <lineage>
        <taxon>Eukaryota</taxon>
        <taxon>Viridiplantae</taxon>
        <taxon>Streptophyta</taxon>
        <taxon>Embryophyta</taxon>
        <taxon>Tracheophyta</taxon>
        <taxon>Spermatophyta</taxon>
        <taxon>Magnoliopsida</taxon>
        <taxon>eudicotyledons</taxon>
        <taxon>Gunneridae</taxon>
        <taxon>Pentapetalae</taxon>
        <taxon>asterids</taxon>
        <taxon>campanulids</taxon>
        <taxon>Asterales</taxon>
        <taxon>Asteraceae</taxon>
        <taxon>Asteroideae</taxon>
        <taxon>Heliantheae alliance</taxon>
        <taxon>Tageteae</taxon>
        <taxon>Tagetes</taxon>
    </lineage>
</organism>
<dbReference type="Proteomes" id="UP001229421">
    <property type="component" value="Unassembled WGS sequence"/>
</dbReference>
<evidence type="ECO:0000313" key="2">
    <source>
        <dbReference type="Proteomes" id="UP001229421"/>
    </source>
</evidence>
<dbReference type="AlphaFoldDB" id="A0AAD8NSH4"/>
<keyword evidence="2" id="KW-1185">Reference proteome</keyword>
<reference evidence="1" key="1">
    <citation type="journal article" date="2023" name="bioRxiv">
        <title>Improved chromosome-level genome assembly for marigold (Tagetes erecta).</title>
        <authorList>
            <person name="Jiang F."/>
            <person name="Yuan L."/>
            <person name="Wang S."/>
            <person name="Wang H."/>
            <person name="Xu D."/>
            <person name="Wang A."/>
            <person name="Fan W."/>
        </authorList>
    </citation>
    <scope>NUCLEOTIDE SEQUENCE</scope>
    <source>
        <strain evidence="1">WSJ</strain>
        <tissue evidence="1">Leaf</tissue>
    </source>
</reference>